<dbReference type="SMART" id="SM00194">
    <property type="entry name" value="PTPc"/>
    <property type="match status" value="1"/>
</dbReference>
<dbReference type="PROSITE" id="PS00383">
    <property type="entry name" value="TYR_PHOSPHATASE_1"/>
    <property type="match status" value="1"/>
</dbReference>
<feature type="transmembrane region" description="Helical" evidence="1">
    <location>
        <begin position="148"/>
        <end position="169"/>
    </location>
</feature>
<dbReference type="Pfam" id="PF24486">
    <property type="entry name" value="DUF7583"/>
    <property type="match status" value="1"/>
</dbReference>
<keyword evidence="1" id="KW-0812">Transmembrane</keyword>
<dbReference type="GO" id="GO:0004725">
    <property type="term" value="F:protein tyrosine phosphatase activity"/>
    <property type="evidence" value="ECO:0007669"/>
    <property type="project" value="InterPro"/>
</dbReference>
<keyword evidence="1" id="KW-0472">Membrane</keyword>
<dbReference type="AlphaFoldDB" id="A0A0N4ZF89"/>
<dbReference type="InterPro" id="IPR056005">
    <property type="entry name" value="DUF7583"/>
</dbReference>
<dbReference type="Pfam" id="PF00102">
    <property type="entry name" value="Y_phosphatase"/>
    <property type="match status" value="2"/>
</dbReference>
<evidence type="ECO:0000313" key="4">
    <source>
        <dbReference type="Proteomes" id="UP000038045"/>
    </source>
</evidence>
<name>A0A0N4ZF89_PARTI</name>
<dbReference type="PANTHER" id="PTHR46163">
    <property type="entry name" value="TYROSINE-PROTEIN PHOSPHATASE-RELATED"/>
    <property type="match status" value="1"/>
</dbReference>
<keyword evidence="4" id="KW-1185">Reference proteome</keyword>
<dbReference type="PROSITE" id="PS50056">
    <property type="entry name" value="TYR_PHOSPHATASE_2"/>
    <property type="match status" value="1"/>
</dbReference>
<reference evidence="5" key="1">
    <citation type="submission" date="2017-02" db="UniProtKB">
        <authorList>
            <consortium name="WormBaseParasite"/>
        </authorList>
    </citation>
    <scope>IDENTIFICATION</scope>
</reference>
<dbReference type="InterPro" id="IPR003595">
    <property type="entry name" value="Tyr_Pase_cat"/>
</dbReference>
<dbReference type="SUPFAM" id="SSF52799">
    <property type="entry name" value="(Phosphotyrosine protein) phosphatases II"/>
    <property type="match status" value="2"/>
</dbReference>
<keyword evidence="1" id="KW-1133">Transmembrane helix</keyword>
<dbReference type="WBParaSite" id="PTRK_0000642000.1">
    <property type="protein sequence ID" value="PTRK_0000642000.1"/>
    <property type="gene ID" value="PTRK_0000642000"/>
</dbReference>
<dbReference type="CDD" id="cd00047">
    <property type="entry name" value="PTPc"/>
    <property type="match status" value="1"/>
</dbReference>
<dbReference type="InterPro" id="IPR052782">
    <property type="entry name" value="Oocyte-zygote_transition_reg"/>
</dbReference>
<accession>A0A0N4ZF89</accession>
<dbReference type="SMART" id="SM00404">
    <property type="entry name" value="PTPc_motif"/>
    <property type="match status" value="1"/>
</dbReference>
<dbReference type="PROSITE" id="PS50055">
    <property type="entry name" value="TYR_PHOSPHATASE_PTP"/>
    <property type="match status" value="2"/>
</dbReference>
<evidence type="ECO:0000313" key="5">
    <source>
        <dbReference type="WBParaSite" id="PTRK_0000642000.1"/>
    </source>
</evidence>
<evidence type="ECO:0000259" key="2">
    <source>
        <dbReference type="PROSITE" id="PS50055"/>
    </source>
</evidence>
<organism evidence="4 5">
    <name type="scientific">Parastrongyloides trichosuri</name>
    <name type="common">Possum-specific nematode worm</name>
    <dbReference type="NCBI Taxonomy" id="131310"/>
    <lineage>
        <taxon>Eukaryota</taxon>
        <taxon>Metazoa</taxon>
        <taxon>Ecdysozoa</taxon>
        <taxon>Nematoda</taxon>
        <taxon>Chromadorea</taxon>
        <taxon>Rhabditida</taxon>
        <taxon>Tylenchina</taxon>
        <taxon>Panagrolaimomorpha</taxon>
        <taxon>Strongyloidoidea</taxon>
        <taxon>Strongyloididae</taxon>
        <taxon>Parastrongyloides</taxon>
    </lineage>
</organism>
<dbReference type="PANTHER" id="PTHR46163:SF15">
    <property type="entry name" value="TYROSINE-PROTEIN PHOSPHATASE DOMAIN-CONTAINING PROTEIN"/>
    <property type="match status" value="1"/>
</dbReference>
<protein>
    <submittedName>
        <fullName evidence="5">Tyrosine-protein phosphatase domain-containing protein</fullName>
    </submittedName>
</protein>
<dbReference type="STRING" id="131310.A0A0N4ZF89"/>
<dbReference type="InterPro" id="IPR029021">
    <property type="entry name" value="Prot-tyrosine_phosphatase-like"/>
</dbReference>
<dbReference type="Proteomes" id="UP000038045">
    <property type="component" value="Unplaced"/>
</dbReference>
<feature type="domain" description="Tyrosine-protein phosphatase" evidence="2">
    <location>
        <begin position="490"/>
        <end position="729"/>
    </location>
</feature>
<proteinExistence type="predicted"/>
<sequence>MTLYEPPLSFTHEDRKYLPNCSMDKFEYAYLNMTNIGGKIDYVSNIKERQNSEQILYKDERVIFYDNLNETNFTLNCIYYTPDGIITLKKSFIFVDKKVVAQNYSKDHMYKESHDKKLEYYNEKGFIEAEVNDDIFEEDEHHKHKKTVTFALIMVVFLFIISFNMYLLYHLKIRNKIIKYRKIKMIRQQYSNILTFWSQIKEMELFKEYCKNILNDDYLSSKGKNIRWNTMYAYDDEVVKYDDCTFKDTLVSCYTESETKIVANYVASSKRNYILSDPPNKENIDDFFKMIFIENVRVVVAIIYKNQSESYNKVFLEKMYWPTEKKSFKDIVIEPIKSYDFKESSIFGFEYRMTKDSTVRNFLILHAFNWREYEIPSSKVHFLNLYNEANTYAGDENILLHSSQGGTSRIFLFIYFACIYENMIYGDMISDPMNVIYNVRESRYGGSLDIKEYGFLLNALVTIFFKENYLYDTIDSVANFDKYYEEFMKEYYYIISLAPKKLVQLVMFLNVINEEKVNELWIQSSRKHIYYDKDLDSKCKRYNNTPIKETIDDMLDMIYRNNIGVVVLLLSHQETFESKSTWFPYFPVKDYMLSSDTYYIVKKPLTYKIKDIILVNEYGIVNKENSTKDFKIIHFIKWPDAGFPDNISDINELYECLTKEKQNRNIAIHCGSGIGRTGTFALIMLMINTLETSGVFDPYKSLEVIRRHRFRAVQTLNQFIFAIGVVVEHYKESLGKENSDAIYKFKKLIDKFC</sequence>
<dbReference type="InterPro" id="IPR016130">
    <property type="entry name" value="Tyr_Pase_AS"/>
</dbReference>
<dbReference type="Gene3D" id="3.90.190.10">
    <property type="entry name" value="Protein tyrosine phosphatase superfamily"/>
    <property type="match status" value="2"/>
</dbReference>
<evidence type="ECO:0000256" key="1">
    <source>
        <dbReference type="SAM" id="Phobius"/>
    </source>
</evidence>
<feature type="domain" description="Tyrosine specific protein phosphatases" evidence="3">
    <location>
        <begin position="644"/>
        <end position="720"/>
    </location>
</feature>
<evidence type="ECO:0000259" key="3">
    <source>
        <dbReference type="PROSITE" id="PS50056"/>
    </source>
</evidence>
<feature type="domain" description="Tyrosine-protein phosphatase" evidence="2">
    <location>
        <begin position="227"/>
        <end position="463"/>
    </location>
</feature>
<dbReference type="InterPro" id="IPR000387">
    <property type="entry name" value="Tyr_Pase_dom"/>
</dbReference>
<dbReference type="InterPro" id="IPR000242">
    <property type="entry name" value="PTP_cat"/>
</dbReference>